<evidence type="ECO:0000259" key="1">
    <source>
        <dbReference type="PROSITE" id="PS50943"/>
    </source>
</evidence>
<dbReference type="SUPFAM" id="SSF47413">
    <property type="entry name" value="lambda repressor-like DNA-binding domains"/>
    <property type="match status" value="1"/>
</dbReference>
<accession>A0A413S3J8</accession>
<dbReference type="CDD" id="cd00093">
    <property type="entry name" value="HTH_XRE"/>
    <property type="match status" value="1"/>
</dbReference>
<dbReference type="SMART" id="SM00530">
    <property type="entry name" value="HTH_XRE"/>
    <property type="match status" value="1"/>
</dbReference>
<evidence type="ECO:0000313" key="2">
    <source>
        <dbReference type="EMBL" id="RHA56244.1"/>
    </source>
</evidence>
<name>A0A413S3J8_9FIRM</name>
<dbReference type="InterPro" id="IPR010982">
    <property type="entry name" value="Lambda_DNA-bd_dom_sf"/>
</dbReference>
<dbReference type="AlphaFoldDB" id="A0A413S3J8"/>
<dbReference type="GO" id="GO:0003677">
    <property type="term" value="F:DNA binding"/>
    <property type="evidence" value="ECO:0007669"/>
    <property type="project" value="InterPro"/>
</dbReference>
<sequence length="199" mass="22694">MRDKQLCADIGKRIKQRRKELNLSLGYIADKMGVNISTAQRYEAGLIDNSKKIVVDSLAEILHTTPEWLRGETSDLNSDVKDYMELKLIDSFNSVLKSFSNNLTEDASMFSKNMFLLLLNEFAEFNKSFEFALSNYSNNDNSDIAKTIGFSSSNEFNEVMFLRELNSTINTFTELSDILRTYAKNPTIANNRLNALLKQ</sequence>
<dbReference type="Gene3D" id="1.10.260.40">
    <property type="entry name" value="lambda repressor-like DNA-binding domains"/>
    <property type="match status" value="1"/>
</dbReference>
<dbReference type="Proteomes" id="UP000284598">
    <property type="component" value="Unassembled WGS sequence"/>
</dbReference>
<dbReference type="InterPro" id="IPR001387">
    <property type="entry name" value="Cro/C1-type_HTH"/>
</dbReference>
<dbReference type="Pfam" id="PF01381">
    <property type="entry name" value="HTH_3"/>
    <property type="match status" value="1"/>
</dbReference>
<dbReference type="EMBL" id="QSFO01000003">
    <property type="protein sequence ID" value="RHA56244.1"/>
    <property type="molecule type" value="Genomic_DNA"/>
</dbReference>
<dbReference type="PROSITE" id="PS50943">
    <property type="entry name" value="HTH_CROC1"/>
    <property type="match status" value="1"/>
</dbReference>
<feature type="domain" description="HTH cro/C1-type" evidence="1">
    <location>
        <begin position="14"/>
        <end position="69"/>
    </location>
</feature>
<comment type="caution">
    <text evidence="2">The sequence shown here is derived from an EMBL/GenBank/DDBJ whole genome shotgun (WGS) entry which is preliminary data.</text>
</comment>
<proteinExistence type="predicted"/>
<dbReference type="RefSeq" id="WP_118024964.1">
    <property type="nucleotide sequence ID" value="NZ_JBBNGR010000017.1"/>
</dbReference>
<evidence type="ECO:0000313" key="3">
    <source>
        <dbReference type="Proteomes" id="UP000284598"/>
    </source>
</evidence>
<protein>
    <submittedName>
        <fullName evidence="2">XRE family transcriptional regulator</fullName>
    </submittedName>
</protein>
<organism evidence="2 3">
    <name type="scientific">Eubacterium ventriosum</name>
    <dbReference type="NCBI Taxonomy" id="39496"/>
    <lineage>
        <taxon>Bacteria</taxon>
        <taxon>Bacillati</taxon>
        <taxon>Bacillota</taxon>
        <taxon>Clostridia</taxon>
        <taxon>Eubacteriales</taxon>
        <taxon>Eubacteriaceae</taxon>
        <taxon>Eubacterium</taxon>
    </lineage>
</organism>
<reference evidence="2 3" key="1">
    <citation type="submission" date="2018-08" db="EMBL/GenBank/DDBJ databases">
        <title>A genome reference for cultivated species of the human gut microbiota.</title>
        <authorList>
            <person name="Zou Y."/>
            <person name="Xue W."/>
            <person name="Luo G."/>
        </authorList>
    </citation>
    <scope>NUCLEOTIDE SEQUENCE [LARGE SCALE GENOMIC DNA]</scope>
    <source>
        <strain evidence="2 3">AM43-2</strain>
    </source>
</reference>
<gene>
    <name evidence="2" type="ORF">DW929_03930</name>
</gene>